<dbReference type="EMBL" id="JAOPGA020001325">
    <property type="protein sequence ID" value="KAL0487239.1"/>
    <property type="molecule type" value="Genomic_DNA"/>
</dbReference>
<dbReference type="GO" id="GO:0005886">
    <property type="term" value="C:plasma membrane"/>
    <property type="evidence" value="ECO:0007669"/>
    <property type="project" value="TreeGrafter"/>
</dbReference>
<keyword evidence="2" id="KW-1133">Transmembrane helix</keyword>
<feature type="transmembrane region" description="Helical" evidence="2">
    <location>
        <begin position="734"/>
        <end position="753"/>
    </location>
</feature>
<keyword evidence="2 5" id="KW-0812">Transmembrane</keyword>
<evidence type="ECO:0000256" key="2">
    <source>
        <dbReference type="SAM" id="Phobius"/>
    </source>
</evidence>
<feature type="transmembrane region" description="Helical" evidence="2">
    <location>
        <begin position="889"/>
        <end position="913"/>
    </location>
</feature>
<feature type="transmembrane region" description="Helical" evidence="2">
    <location>
        <begin position="50"/>
        <end position="76"/>
    </location>
</feature>
<keyword evidence="2" id="KW-0472">Membrane</keyword>
<accession>A0AAW2ZD23</accession>
<feature type="transmembrane region" description="Helical" evidence="2">
    <location>
        <begin position="710"/>
        <end position="727"/>
    </location>
</feature>
<keyword evidence="1" id="KW-0175">Coiled coil</keyword>
<feature type="transmembrane region" description="Helical" evidence="2">
    <location>
        <begin position="860"/>
        <end position="883"/>
    </location>
</feature>
<proteinExistence type="predicted"/>
<dbReference type="Pfam" id="PF14703">
    <property type="entry name" value="PHM7_cyt"/>
    <property type="match status" value="1"/>
</dbReference>
<organism evidence="5 6">
    <name type="scientific">Acrasis kona</name>
    <dbReference type="NCBI Taxonomy" id="1008807"/>
    <lineage>
        <taxon>Eukaryota</taxon>
        <taxon>Discoba</taxon>
        <taxon>Heterolobosea</taxon>
        <taxon>Tetramitia</taxon>
        <taxon>Eutetramitia</taxon>
        <taxon>Acrasidae</taxon>
        <taxon>Acrasis</taxon>
    </lineage>
</organism>
<sequence length="970" mass="109774">MIKSKVLLIARALEQEKQVIATNGMFEVIYNLTIFDQEKMASDGALGGGGILFTLILNIIIATIIFVLLGLSCLRITPFVVKKKRRLFGQFLEREDIYQAENKAIQEEENRDNYFAELENYKNLPTQSKLKWYFATRFLFNWEILKSLFWPTANKRDADRSVAVYGRDIASYFFFQRLVIYSFMVMTFIGLAVLLPLHITGTLPESYQQSDANAGLTYTGIEMIQTSPIRTIATLILAFVFLLTITGFCIIYFCLHPLVRNFNYKNCDQVTTSLPGVESFVPLQTLRDELVLKRESFGFINKPPVMWSPYALEIRGLPRNFISQNAFDAMVEECMARNRIEESNVIIHSALIMDMTKRLQYEKQRKDLKDSLDQIEFAHSFNPEKTPMKRIPSKKFKKVDAIEWHNDQIKRIESKIRNYDSQLHTLMNQCGRYKTAPVQLQNGETQPDPIAASPGSEFTQVTINDTNQNTQEITNERIYKFQSSGFGYVVFNSLESLQVFQRNYRKFGLNLKDAISNQKSILQPDSLTNAPSKFNPIAMSNNVMDFVSLSVNTTTYEPDDVNYDNLYTLTSMSRAVPLFRKILAGVLITILIIFFSTPAAFANTIQSLLEGGVFPGVDIRNISVLTTGTLGALVFQYLPTLLLVIASILIPFLIKFLTKFEKNYSRGEEERLIMKRIYVYLIMSTLVLPILVQASMSGLVAGFVSGGVDYALVFGNIFLPFGGAFFVNYVLQKAIISTMISLVMIGVVIKFLLLDTITKHINPAKRLNIAEPGDLNLEMSYANIVAMMGIGIVLCVLTPVVIPACLLFFVLQYFVERFNTSMIYGQRKQVYALNGEPYVGSAAFGIRNDYTRHRRLVQTVVELVLANMIIFTVFLTLFFAARIALDNRFIAHTIVCAVFGLFCIAGAVLARILPFAFLNTNRRLDAMNLYKPDQQVVGHGYAPPPPHPLEMKERLGHSGSLARIGVSRVN</sequence>
<evidence type="ECO:0000259" key="4">
    <source>
        <dbReference type="Pfam" id="PF14703"/>
    </source>
</evidence>
<feature type="transmembrane region" description="Helical" evidence="2">
    <location>
        <begin position="784"/>
        <end position="815"/>
    </location>
</feature>
<feature type="transmembrane region" description="Helical" evidence="2">
    <location>
        <begin position="232"/>
        <end position="255"/>
    </location>
</feature>
<dbReference type="Pfam" id="PF02714">
    <property type="entry name" value="RSN1_7TM"/>
    <property type="match status" value="1"/>
</dbReference>
<gene>
    <name evidence="5" type="ORF">AKO1_001126</name>
</gene>
<feature type="coiled-coil region" evidence="1">
    <location>
        <begin position="402"/>
        <end position="429"/>
    </location>
</feature>
<dbReference type="GO" id="GO:0005227">
    <property type="term" value="F:calcium-activated cation channel activity"/>
    <property type="evidence" value="ECO:0007669"/>
    <property type="project" value="InterPro"/>
</dbReference>
<name>A0AAW2ZD23_9EUKA</name>
<dbReference type="Proteomes" id="UP001431209">
    <property type="component" value="Unassembled WGS sequence"/>
</dbReference>
<reference evidence="5 6" key="1">
    <citation type="submission" date="2024-03" db="EMBL/GenBank/DDBJ databases">
        <title>The Acrasis kona genome and developmental transcriptomes reveal deep origins of eukaryotic multicellular pathways.</title>
        <authorList>
            <person name="Sheikh S."/>
            <person name="Fu C.-J."/>
            <person name="Brown M.W."/>
            <person name="Baldauf S.L."/>
        </authorList>
    </citation>
    <scope>NUCLEOTIDE SEQUENCE [LARGE SCALE GENOMIC DNA]</scope>
    <source>
        <strain evidence="5 6">ATCC MYA-3509</strain>
    </source>
</reference>
<feature type="transmembrane region" description="Helical" evidence="2">
    <location>
        <begin position="678"/>
        <end position="704"/>
    </location>
</feature>
<dbReference type="PANTHER" id="PTHR13018">
    <property type="entry name" value="PROBABLE MEMBRANE PROTEIN DUF221-RELATED"/>
    <property type="match status" value="1"/>
</dbReference>
<comment type="caution">
    <text evidence="5">The sequence shown here is derived from an EMBL/GenBank/DDBJ whole genome shotgun (WGS) entry which is preliminary data.</text>
</comment>
<evidence type="ECO:0000313" key="5">
    <source>
        <dbReference type="EMBL" id="KAL0487239.1"/>
    </source>
</evidence>
<dbReference type="InterPro" id="IPR045122">
    <property type="entry name" value="Csc1-like"/>
</dbReference>
<dbReference type="AlphaFoldDB" id="A0AAW2ZD23"/>
<feature type="domain" description="CSC1/OSCA1-like cytosolic" evidence="4">
    <location>
        <begin position="314"/>
        <end position="423"/>
    </location>
</feature>
<evidence type="ECO:0000259" key="3">
    <source>
        <dbReference type="Pfam" id="PF02714"/>
    </source>
</evidence>
<feature type="transmembrane region" description="Helical" evidence="2">
    <location>
        <begin position="178"/>
        <end position="199"/>
    </location>
</feature>
<dbReference type="InterPro" id="IPR027815">
    <property type="entry name" value="CSC1/OSCA1-like_cyt"/>
</dbReference>
<keyword evidence="6" id="KW-1185">Reference proteome</keyword>
<feature type="transmembrane region" description="Helical" evidence="2">
    <location>
        <begin position="582"/>
        <end position="601"/>
    </location>
</feature>
<evidence type="ECO:0000256" key="1">
    <source>
        <dbReference type="SAM" id="Coils"/>
    </source>
</evidence>
<feature type="transmembrane region" description="Helical" evidence="2">
    <location>
        <begin position="634"/>
        <end position="657"/>
    </location>
</feature>
<dbReference type="InterPro" id="IPR003864">
    <property type="entry name" value="CSC1/OSCA1-like_7TM"/>
</dbReference>
<evidence type="ECO:0000313" key="6">
    <source>
        <dbReference type="Proteomes" id="UP001431209"/>
    </source>
</evidence>
<dbReference type="PANTHER" id="PTHR13018:SF5">
    <property type="entry name" value="RE44586P"/>
    <property type="match status" value="1"/>
</dbReference>
<protein>
    <submittedName>
        <fullName evidence="5">11 TM domain-containing transmembrane protein</fullName>
    </submittedName>
</protein>
<feature type="domain" description="CSC1/OSCA1-like 7TM region" evidence="3">
    <location>
        <begin position="580"/>
        <end position="829"/>
    </location>
</feature>